<dbReference type="AlphaFoldDB" id="A0A0X3VBX8"/>
<sequence length="167" mass="17750">MKKLQNGAARFLAAAVASVAASGLLAAAGAAPAVAAAASCWRASEQHTVKKLTVKVLDSGFTYRWCAQGGKVTGFVIENWHSVVRNSAWASDARGDIQPTMRLGQDRLHIYADFSAKSTVAGKITVARKFAGAKAKANVSWTPGRFGDHYEINLWPNGTLTGDSWKS</sequence>
<dbReference type="OrthoDB" id="3297671at2"/>
<name>A0A0X3VBX8_9ACTN</name>
<proteinExistence type="predicted"/>
<keyword evidence="1" id="KW-0732">Signal</keyword>
<reference evidence="2 3" key="1">
    <citation type="submission" date="2015-10" db="EMBL/GenBank/DDBJ databases">
        <authorList>
            <person name="Gilbert D.G."/>
        </authorList>
    </citation>
    <scope>NUCLEOTIDE SEQUENCE [LARGE SCALE GENOMIC DNA]</scope>
    <source>
        <strain evidence="2 3">NRRL B-16712</strain>
    </source>
</reference>
<feature type="signal peptide" evidence="1">
    <location>
        <begin position="1"/>
        <end position="35"/>
    </location>
</feature>
<feature type="chain" id="PRO_5038924423" evidence="1">
    <location>
        <begin position="36"/>
        <end position="167"/>
    </location>
</feature>
<accession>A0A0X3VBX8</accession>
<dbReference type="EMBL" id="LLZH01000001">
    <property type="protein sequence ID" value="KUL42313.1"/>
    <property type="molecule type" value="Genomic_DNA"/>
</dbReference>
<evidence type="ECO:0000313" key="2">
    <source>
        <dbReference type="EMBL" id="KUL42313.1"/>
    </source>
</evidence>
<gene>
    <name evidence="2" type="ORF">ADL15_00015</name>
</gene>
<evidence type="ECO:0000313" key="3">
    <source>
        <dbReference type="Proteomes" id="UP000053244"/>
    </source>
</evidence>
<comment type="caution">
    <text evidence="2">The sequence shown here is derived from an EMBL/GenBank/DDBJ whole genome shotgun (WGS) entry which is preliminary data.</text>
</comment>
<evidence type="ECO:0000256" key="1">
    <source>
        <dbReference type="SAM" id="SignalP"/>
    </source>
</evidence>
<protein>
    <submittedName>
        <fullName evidence="2">Uncharacterized protein</fullName>
    </submittedName>
</protein>
<dbReference type="Proteomes" id="UP000053244">
    <property type="component" value="Unassembled WGS sequence"/>
</dbReference>
<dbReference type="RefSeq" id="WP_067683543.1">
    <property type="nucleotide sequence ID" value="NZ_LLZH01000001.1"/>
</dbReference>
<keyword evidence="3" id="KW-1185">Reference proteome</keyword>
<organism evidence="2 3">
    <name type="scientific">Actinoplanes awajinensis subsp. mycoplanecinus</name>
    <dbReference type="NCBI Taxonomy" id="135947"/>
    <lineage>
        <taxon>Bacteria</taxon>
        <taxon>Bacillati</taxon>
        <taxon>Actinomycetota</taxon>
        <taxon>Actinomycetes</taxon>
        <taxon>Micromonosporales</taxon>
        <taxon>Micromonosporaceae</taxon>
        <taxon>Actinoplanes</taxon>
    </lineage>
</organism>